<gene>
    <name evidence="2" type="ORF">SARC_03668</name>
</gene>
<dbReference type="InterPro" id="IPR036188">
    <property type="entry name" value="FAD/NAD-bd_sf"/>
</dbReference>
<dbReference type="EMBL" id="KQ241788">
    <property type="protein sequence ID" value="KNC84103.1"/>
    <property type="molecule type" value="Genomic_DNA"/>
</dbReference>
<dbReference type="Gene3D" id="3.50.50.60">
    <property type="entry name" value="FAD/NAD(P)-binding domain"/>
    <property type="match status" value="1"/>
</dbReference>
<dbReference type="Pfam" id="PF01593">
    <property type="entry name" value="Amino_oxidase"/>
    <property type="match status" value="1"/>
</dbReference>
<feature type="domain" description="Amine oxidase" evidence="1">
    <location>
        <begin position="34"/>
        <end position="169"/>
    </location>
</feature>
<sequence length="180" mass="19133">MLTGASQTKKETNAIAVKLAAYDADTQKLIDRLKGSAAWGLEGGMQTLVDAIRTQLNAMPNVEVRTDSECTSVVSSSSGVVVQVRNGPNSQTTGAPETLTVDHVMLTVSSLDASRLLTAPENATDTGCVRNATDPLVSGASSFGRLTRLLRSTPFTSVGVVNLVYDTDILKHKVRPRHYS</sequence>
<dbReference type="GeneID" id="25904172"/>
<dbReference type="GO" id="GO:0016491">
    <property type="term" value="F:oxidoreductase activity"/>
    <property type="evidence" value="ECO:0007669"/>
    <property type="project" value="InterPro"/>
</dbReference>
<accession>A0A0L0G7C1</accession>
<organism evidence="2 3">
    <name type="scientific">Sphaeroforma arctica JP610</name>
    <dbReference type="NCBI Taxonomy" id="667725"/>
    <lineage>
        <taxon>Eukaryota</taxon>
        <taxon>Ichthyosporea</taxon>
        <taxon>Ichthyophonida</taxon>
        <taxon>Sphaeroforma</taxon>
    </lineage>
</organism>
<reference evidence="2 3" key="1">
    <citation type="submission" date="2011-02" db="EMBL/GenBank/DDBJ databases">
        <title>The Genome Sequence of Sphaeroforma arctica JP610.</title>
        <authorList>
            <consortium name="The Broad Institute Genome Sequencing Platform"/>
            <person name="Russ C."/>
            <person name="Cuomo C."/>
            <person name="Young S.K."/>
            <person name="Zeng Q."/>
            <person name="Gargeya S."/>
            <person name="Alvarado L."/>
            <person name="Berlin A."/>
            <person name="Chapman S.B."/>
            <person name="Chen Z."/>
            <person name="Freedman E."/>
            <person name="Gellesch M."/>
            <person name="Goldberg J."/>
            <person name="Griggs A."/>
            <person name="Gujja S."/>
            <person name="Heilman E."/>
            <person name="Heiman D."/>
            <person name="Howarth C."/>
            <person name="Mehta T."/>
            <person name="Neiman D."/>
            <person name="Pearson M."/>
            <person name="Roberts A."/>
            <person name="Saif S."/>
            <person name="Shea T."/>
            <person name="Shenoy N."/>
            <person name="Sisk P."/>
            <person name="Stolte C."/>
            <person name="Sykes S."/>
            <person name="White J."/>
            <person name="Yandava C."/>
            <person name="Burger G."/>
            <person name="Gray M.W."/>
            <person name="Holland P.W.H."/>
            <person name="King N."/>
            <person name="Lang F.B.F."/>
            <person name="Roger A.J."/>
            <person name="Ruiz-Trillo I."/>
            <person name="Haas B."/>
            <person name="Nusbaum C."/>
            <person name="Birren B."/>
        </authorList>
    </citation>
    <scope>NUCLEOTIDE SEQUENCE [LARGE SCALE GENOMIC DNA]</scope>
    <source>
        <strain evidence="2 3">JP610</strain>
    </source>
</reference>
<evidence type="ECO:0000313" key="3">
    <source>
        <dbReference type="Proteomes" id="UP000054560"/>
    </source>
</evidence>
<dbReference type="Proteomes" id="UP000054560">
    <property type="component" value="Unassembled WGS sequence"/>
</dbReference>
<dbReference type="InterPro" id="IPR002937">
    <property type="entry name" value="Amino_oxidase"/>
</dbReference>
<evidence type="ECO:0000313" key="2">
    <source>
        <dbReference type="EMBL" id="KNC84103.1"/>
    </source>
</evidence>
<dbReference type="RefSeq" id="XP_014158005.1">
    <property type="nucleotide sequence ID" value="XM_014302530.1"/>
</dbReference>
<proteinExistence type="predicted"/>
<evidence type="ECO:0000259" key="1">
    <source>
        <dbReference type="Pfam" id="PF01593"/>
    </source>
</evidence>
<dbReference type="OrthoDB" id="438553at2759"/>
<dbReference type="SUPFAM" id="SSF51905">
    <property type="entry name" value="FAD/NAD(P)-binding domain"/>
    <property type="match status" value="1"/>
</dbReference>
<keyword evidence="3" id="KW-1185">Reference proteome</keyword>
<name>A0A0L0G7C1_9EUKA</name>
<dbReference type="AlphaFoldDB" id="A0A0L0G7C1"/>
<protein>
    <recommendedName>
        <fullName evidence="1">Amine oxidase domain-containing protein</fullName>
    </recommendedName>
</protein>